<feature type="transmembrane region" description="Helical" evidence="1">
    <location>
        <begin position="34"/>
        <end position="53"/>
    </location>
</feature>
<evidence type="ECO:0000313" key="3">
    <source>
        <dbReference type="Proteomes" id="UP000770717"/>
    </source>
</evidence>
<keyword evidence="1" id="KW-0472">Membrane</keyword>
<evidence type="ECO:0000313" key="2">
    <source>
        <dbReference type="EMBL" id="KAG9486357.1"/>
    </source>
</evidence>
<accession>A0A8J6FE48</accession>
<gene>
    <name evidence="2" type="ORF">GDO78_006639</name>
</gene>
<keyword evidence="1" id="KW-0812">Transmembrane</keyword>
<protein>
    <submittedName>
        <fullName evidence="2">Uncharacterized protein</fullName>
    </submittedName>
</protein>
<evidence type="ECO:0000256" key="1">
    <source>
        <dbReference type="SAM" id="Phobius"/>
    </source>
</evidence>
<organism evidence="2 3">
    <name type="scientific">Eleutherodactylus coqui</name>
    <name type="common">Puerto Rican coqui</name>
    <dbReference type="NCBI Taxonomy" id="57060"/>
    <lineage>
        <taxon>Eukaryota</taxon>
        <taxon>Metazoa</taxon>
        <taxon>Chordata</taxon>
        <taxon>Craniata</taxon>
        <taxon>Vertebrata</taxon>
        <taxon>Euteleostomi</taxon>
        <taxon>Amphibia</taxon>
        <taxon>Batrachia</taxon>
        <taxon>Anura</taxon>
        <taxon>Neobatrachia</taxon>
        <taxon>Hyloidea</taxon>
        <taxon>Eleutherodactylidae</taxon>
        <taxon>Eleutherodactylinae</taxon>
        <taxon>Eleutherodactylus</taxon>
        <taxon>Eleutherodactylus</taxon>
    </lineage>
</organism>
<dbReference type="Proteomes" id="UP000770717">
    <property type="component" value="Unassembled WGS sequence"/>
</dbReference>
<keyword evidence="3" id="KW-1185">Reference proteome</keyword>
<feature type="transmembrane region" description="Helical" evidence="1">
    <location>
        <begin position="12"/>
        <end position="27"/>
    </location>
</feature>
<feature type="transmembrane region" description="Helical" evidence="1">
    <location>
        <begin position="73"/>
        <end position="95"/>
    </location>
</feature>
<comment type="caution">
    <text evidence="2">The sequence shown here is derived from an EMBL/GenBank/DDBJ whole genome shotgun (WGS) entry which is preliminary data.</text>
</comment>
<dbReference type="EMBL" id="WNTK01000003">
    <property type="protein sequence ID" value="KAG9486357.1"/>
    <property type="molecule type" value="Genomic_DNA"/>
</dbReference>
<keyword evidence="1" id="KW-1133">Transmembrane helix</keyword>
<proteinExistence type="predicted"/>
<sequence length="105" mass="12081">MPLPPPLHARSGAFWFFTAFFGAILRYKRLFDYFLLLFWGSIMDPSCIVEVVLDVEIPIMCSFLSSQYLKHCAGGTFFVTFFTVSVYMTWSAAALQRYTAQRGIR</sequence>
<dbReference type="AlphaFoldDB" id="A0A8J6FE48"/>
<name>A0A8J6FE48_ELECQ</name>
<reference evidence="2" key="1">
    <citation type="thesis" date="2020" institute="ProQuest LLC" country="789 East Eisenhower Parkway, Ann Arbor, MI, USA">
        <title>Comparative Genomics and Chromosome Evolution.</title>
        <authorList>
            <person name="Mudd A.B."/>
        </authorList>
    </citation>
    <scope>NUCLEOTIDE SEQUENCE</scope>
    <source>
        <strain evidence="2">HN-11 Male</strain>
        <tissue evidence="2">Kidney and liver</tissue>
    </source>
</reference>